<gene>
    <name evidence="1" type="ORF">CISIN_1g039355mg</name>
</gene>
<dbReference type="Gene3D" id="3.40.50.1000">
    <property type="entry name" value="HAD superfamily/HAD-like"/>
    <property type="match status" value="1"/>
</dbReference>
<evidence type="ECO:0000313" key="1">
    <source>
        <dbReference type="EMBL" id="KDO61012.1"/>
    </source>
</evidence>
<accession>A0A067FC14</accession>
<keyword evidence="2" id="KW-1185">Reference proteome</keyword>
<dbReference type="InterPro" id="IPR023214">
    <property type="entry name" value="HAD_sf"/>
</dbReference>
<dbReference type="AlphaFoldDB" id="A0A067FC14"/>
<dbReference type="STRING" id="2711.A0A067FC14"/>
<evidence type="ECO:0000313" key="2">
    <source>
        <dbReference type="Proteomes" id="UP000027120"/>
    </source>
</evidence>
<proteinExistence type="predicted"/>
<reference evidence="1 2" key="1">
    <citation type="submission" date="2014-04" db="EMBL/GenBank/DDBJ databases">
        <authorList>
            <consortium name="International Citrus Genome Consortium"/>
            <person name="Gmitter F."/>
            <person name="Chen C."/>
            <person name="Farmerie W."/>
            <person name="Harkins T."/>
            <person name="Desany B."/>
            <person name="Mohiuddin M."/>
            <person name="Kodira C."/>
            <person name="Borodovsky M."/>
            <person name="Lomsadze A."/>
            <person name="Burns P."/>
            <person name="Jenkins J."/>
            <person name="Prochnik S."/>
            <person name="Shu S."/>
            <person name="Chapman J."/>
            <person name="Pitluck S."/>
            <person name="Schmutz J."/>
            <person name="Rokhsar D."/>
        </authorList>
    </citation>
    <scope>NUCLEOTIDE SEQUENCE</scope>
</reference>
<sequence>MDFCLERFEVGIWSSAREWYMNNALNCIMVGLRGKLLFAWHSILSVPVGQYSSSNTLLIDTDPYKALLNPPKTAIFPTEYKPSDVNDNALEHPFGQPAISPLHPDWNYYSKIIRRNSKTYYK</sequence>
<dbReference type="Proteomes" id="UP000027120">
    <property type="component" value="Unassembled WGS sequence"/>
</dbReference>
<name>A0A067FC14_CITSI</name>
<protein>
    <submittedName>
        <fullName evidence="1">Uncharacterized protein</fullName>
    </submittedName>
</protein>
<organism evidence="1 2">
    <name type="scientific">Citrus sinensis</name>
    <name type="common">Sweet orange</name>
    <name type="synonym">Citrus aurantium var. sinensis</name>
    <dbReference type="NCBI Taxonomy" id="2711"/>
    <lineage>
        <taxon>Eukaryota</taxon>
        <taxon>Viridiplantae</taxon>
        <taxon>Streptophyta</taxon>
        <taxon>Embryophyta</taxon>
        <taxon>Tracheophyta</taxon>
        <taxon>Spermatophyta</taxon>
        <taxon>Magnoliopsida</taxon>
        <taxon>eudicotyledons</taxon>
        <taxon>Gunneridae</taxon>
        <taxon>Pentapetalae</taxon>
        <taxon>rosids</taxon>
        <taxon>malvids</taxon>
        <taxon>Sapindales</taxon>
        <taxon>Rutaceae</taxon>
        <taxon>Aurantioideae</taxon>
        <taxon>Citrus</taxon>
    </lineage>
</organism>
<dbReference type="EMBL" id="KK784928">
    <property type="protein sequence ID" value="KDO61012.1"/>
    <property type="molecule type" value="Genomic_DNA"/>
</dbReference>